<dbReference type="Proteomes" id="UP000004994">
    <property type="component" value="Chromosome 1"/>
</dbReference>
<evidence type="ECO:0000259" key="1">
    <source>
        <dbReference type="PROSITE" id="PS50181"/>
    </source>
</evidence>
<dbReference type="InterPro" id="IPR001810">
    <property type="entry name" value="F-box_dom"/>
</dbReference>
<dbReference type="PANTHER" id="PTHR32212:SF450">
    <property type="entry name" value="F-BOX DOMAIN-CONTAINING PROTEIN"/>
    <property type="match status" value="1"/>
</dbReference>
<dbReference type="AlphaFoldDB" id="A0A3Q7EKC9"/>
<dbReference type="Gramene" id="Solyc01g089950.3.1">
    <property type="protein sequence ID" value="Solyc01g089950.3.1.1"/>
    <property type="gene ID" value="Solyc01g089950.3"/>
</dbReference>
<feature type="domain" description="F-box" evidence="1">
    <location>
        <begin position="17"/>
        <end position="71"/>
    </location>
</feature>
<keyword evidence="3" id="KW-1185">Reference proteome</keyword>
<dbReference type="SMART" id="SM00256">
    <property type="entry name" value="FBOX"/>
    <property type="match status" value="1"/>
</dbReference>
<dbReference type="InterPro" id="IPR036047">
    <property type="entry name" value="F-box-like_dom_sf"/>
</dbReference>
<dbReference type="InParanoid" id="A0A3Q7EKC9"/>
<protein>
    <recommendedName>
        <fullName evidence="1">F-box domain-containing protein</fullName>
    </recommendedName>
</protein>
<dbReference type="PANTHER" id="PTHR32212">
    <property type="entry name" value="CYCLIN-LIKE F-BOX"/>
    <property type="match status" value="1"/>
</dbReference>
<organism evidence="2">
    <name type="scientific">Solanum lycopersicum</name>
    <name type="common">Tomato</name>
    <name type="synonym">Lycopersicon esculentum</name>
    <dbReference type="NCBI Taxonomy" id="4081"/>
    <lineage>
        <taxon>Eukaryota</taxon>
        <taxon>Viridiplantae</taxon>
        <taxon>Streptophyta</taxon>
        <taxon>Embryophyta</taxon>
        <taxon>Tracheophyta</taxon>
        <taxon>Spermatophyta</taxon>
        <taxon>Magnoliopsida</taxon>
        <taxon>eudicotyledons</taxon>
        <taxon>Gunneridae</taxon>
        <taxon>Pentapetalae</taxon>
        <taxon>asterids</taxon>
        <taxon>lamiids</taxon>
        <taxon>Solanales</taxon>
        <taxon>Solanaceae</taxon>
        <taxon>Solanoideae</taxon>
        <taxon>Solaneae</taxon>
        <taxon>Solanum</taxon>
        <taxon>Solanum subgen. Lycopersicon</taxon>
    </lineage>
</organism>
<sequence length="209" mass="24553">MEVSTRKPKISSTGTGIDRLSSLPDDVLHNILSSLLIFDVVQLSVLSKRWRYVWTTMPYLHFDIDQFYSQRIKQYCDFVIAGRFKDFINWVLISQGETNKLVQFLLCFDTMFDKVANLRWINHVTIRRNVQQLVLKFCLSETFELPYCLVTSQSLQVLKLHLSGNVLKLPNFVGFHQLKFLHLEQVELSDEHLISRVVLESRNFDLKRV</sequence>
<dbReference type="OMA" id="LRWINHV"/>
<dbReference type="Gene3D" id="1.20.1280.50">
    <property type="match status" value="1"/>
</dbReference>
<reference evidence="2" key="2">
    <citation type="submission" date="2019-01" db="UniProtKB">
        <authorList>
            <consortium name="EnsemblPlants"/>
        </authorList>
    </citation>
    <scope>IDENTIFICATION</scope>
    <source>
        <strain evidence="2">cv. Heinz 1706</strain>
    </source>
</reference>
<dbReference type="Pfam" id="PF00646">
    <property type="entry name" value="F-box"/>
    <property type="match status" value="1"/>
</dbReference>
<evidence type="ECO:0000313" key="3">
    <source>
        <dbReference type="Proteomes" id="UP000004994"/>
    </source>
</evidence>
<name>A0A3Q7EKC9_SOLLC</name>
<evidence type="ECO:0000313" key="2">
    <source>
        <dbReference type="EnsemblPlants" id="Solyc01g089950.3.1.1"/>
    </source>
</evidence>
<dbReference type="PROSITE" id="PS50181">
    <property type="entry name" value="FBOX"/>
    <property type="match status" value="1"/>
</dbReference>
<dbReference type="InterPro" id="IPR053781">
    <property type="entry name" value="F-box_AtFBL13-like"/>
</dbReference>
<dbReference type="SUPFAM" id="SSF81383">
    <property type="entry name" value="F-box domain"/>
    <property type="match status" value="1"/>
</dbReference>
<dbReference type="STRING" id="4081.A0A3Q7EKC9"/>
<reference evidence="2" key="1">
    <citation type="journal article" date="2012" name="Nature">
        <title>The tomato genome sequence provides insights into fleshy fruit evolution.</title>
        <authorList>
            <consortium name="Tomato Genome Consortium"/>
        </authorList>
    </citation>
    <scope>NUCLEOTIDE SEQUENCE [LARGE SCALE GENOMIC DNA]</scope>
    <source>
        <strain evidence="2">cv. Heinz 1706</strain>
    </source>
</reference>
<dbReference type="CDD" id="cd22160">
    <property type="entry name" value="F-box_AtFBL13-like"/>
    <property type="match status" value="1"/>
</dbReference>
<proteinExistence type="predicted"/>
<accession>A0A3Q7EKC9</accession>
<dbReference type="EnsemblPlants" id="Solyc01g089950.3.1">
    <property type="protein sequence ID" value="Solyc01g089950.3.1.1"/>
    <property type="gene ID" value="Solyc01g089950.3"/>
</dbReference>